<organism evidence="1">
    <name type="scientific">Cladocopium goreaui</name>
    <dbReference type="NCBI Taxonomy" id="2562237"/>
    <lineage>
        <taxon>Eukaryota</taxon>
        <taxon>Sar</taxon>
        <taxon>Alveolata</taxon>
        <taxon>Dinophyceae</taxon>
        <taxon>Suessiales</taxon>
        <taxon>Symbiodiniaceae</taxon>
        <taxon>Cladocopium</taxon>
    </lineage>
</organism>
<reference evidence="2 3" key="2">
    <citation type="submission" date="2024-05" db="EMBL/GenBank/DDBJ databases">
        <authorList>
            <person name="Chen Y."/>
            <person name="Shah S."/>
            <person name="Dougan E. K."/>
            <person name="Thang M."/>
            <person name="Chan C."/>
        </authorList>
    </citation>
    <scope>NUCLEOTIDE SEQUENCE [LARGE SCALE GENOMIC DNA]</scope>
</reference>
<comment type="caution">
    <text evidence="1">The sequence shown here is derived from an EMBL/GenBank/DDBJ whole genome shotgun (WGS) entry which is preliminary data.</text>
</comment>
<dbReference type="Gene3D" id="3.40.50.2000">
    <property type="entry name" value="Glycogen Phosphorylase B"/>
    <property type="match status" value="1"/>
</dbReference>
<dbReference type="EMBL" id="CAMXCT010003649">
    <property type="protein sequence ID" value="CAI4005569.1"/>
    <property type="molecule type" value="Genomic_DNA"/>
</dbReference>
<dbReference type="OrthoDB" id="5835829at2759"/>
<reference evidence="1" key="1">
    <citation type="submission" date="2022-10" db="EMBL/GenBank/DDBJ databases">
        <authorList>
            <person name="Chen Y."/>
            <person name="Dougan E. K."/>
            <person name="Chan C."/>
            <person name="Rhodes N."/>
            <person name="Thang M."/>
        </authorList>
    </citation>
    <scope>NUCLEOTIDE SEQUENCE</scope>
</reference>
<protein>
    <submittedName>
        <fullName evidence="2">UDP-glucosyltransferase YojK</fullName>
    </submittedName>
</protein>
<evidence type="ECO:0000313" key="2">
    <source>
        <dbReference type="EMBL" id="CAL4792881.1"/>
    </source>
</evidence>
<name>A0A9P1D835_9DINO</name>
<accession>A0A9P1D835</accession>
<evidence type="ECO:0000313" key="3">
    <source>
        <dbReference type="Proteomes" id="UP001152797"/>
    </source>
</evidence>
<proteinExistence type="predicted"/>
<dbReference type="EMBL" id="CAMXCT020003649">
    <property type="protein sequence ID" value="CAL1158944.1"/>
    <property type="molecule type" value="Genomic_DNA"/>
</dbReference>
<keyword evidence="3" id="KW-1185">Reference proteome</keyword>
<dbReference type="Proteomes" id="UP001152797">
    <property type="component" value="Unassembled WGS sequence"/>
</dbReference>
<gene>
    <name evidence="1" type="ORF">C1SCF055_LOCUS31279</name>
</gene>
<evidence type="ECO:0000313" key="1">
    <source>
        <dbReference type="EMBL" id="CAI4005569.1"/>
    </source>
</evidence>
<sequence length="167" mass="18677">MREAIEGTGATFHDEVTAMPEMYEGRTPDMFGALTDVTKEYGLEDDSLMVAMCKIKEIMSEMMLPGLLRWLKSVNAQVVVCCPLLNREACWGAQITGIPCVGLMTTAGPGSMAHAMKDFLEKMGMTVEECLEHRKNYQPLQECFERLRSKCPGGQWRQHGTDDMLCS</sequence>
<dbReference type="EMBL" id="CAMXCT030003649">
    <property type="protein sequence ID" value="CAL4792881.1"/>
    <property type="molecule type" value="Genomic_DNA"/>
</dbReference>
<dbReference type="AlphaFoldDB" id="A0A9P1D835"/>